<accession>A0ABV9P402</accession>
<proteinExistence type="predicted"/>
<protein>
    <submittedName>
        <fullName evidence="1">DUF4249 domain-containing protein</fullName>
    </submittedName>
</protein>
<organism evidence="1 2">
    <name type="scientific">Flavobacterium ponti</name>
    <dbReference type="NCBI Taxonomy" id="665133"/>
    <lineage>
        <taxon>Bacteria</taxon>
        <taxon>Pseudomonadati</taxon>
        <taxon>Bacteroidota</taxon>
        <taxon>Flavobacteriia</taxon>
        <taxon>Flavobacteriales</taxon>
        <taxon>Flavobacteriaceae</taxon>
        <taxon>Flavobacterium</taxon>
    </lineage>
</organism>
<dbReference type="RefSeq" id="WP_379738312.1">
    <property type="nucleotide sequence ID" value="NZ_JBHSGW010000002.1"/>
</dbReference>
<dbReference type="PROSITE" id="PS51257">
    <property type="entry name" value="PROKAR_LIPOPROTEIN"/>
    <property type="match status" value="1"/>
</dbReference>
<gene>
    <name evidence="1" type="ORF">ACFO3U_03315</name>
</gene>
<keyword evidence="2" id="KW-1185">Reference proteome</keyword>
<dbReference type="EMBL" id="JBHSGW010000002">
    <property type="protein sequence ID" value="MFC4739014.1"/>
    <property type="molecule type" value="Genomic_DNA"/>
</dbReference>
<evidence type="ECO:0000313" key="1">
    <source>
        <dbReference type="EMBL" id="MFC4739014.1"/>
    </source>
</evidence>
<dbReference type="InterPro" id="IPR025345">
    <property type="entry name" value="DUF4249"/>
</dbReference>
<name>A0ABV9P402_9FLAO</name>
<reference evidence="2" key="1">
    <citation type="journal article" date="2019" name="Int. J. Syst. Evol. Microbiol.">
        <title>The Global Catalogue of Microorganisms (GCM) 10K type strain sequencing project: providing services to taxonomists for standard genome sequencing and annotation.</title>
        <authorList>
            <consortium name="The Broad Institute Genomics Platform"/>
            <consortium name="The Broad Institute Genome Sequencing Center for Infectious Disease"/>
            <person name="Wu L."/>
            <person name="Ma J."/>
        </authorList>
    </citation>
    <scope>NUCLEOTIDE SEQUENCE [LARGE SCALE GENOMIC DNA]</scope>
    <source>
        <strain evidence="2">CCUG 50349</strain>
    </source>
</reference>
<evidence type="ECO:0000313" key="2">
    <source>
        <dbReference type="Proteomes" id="UP001595885"/>
    </source>
</evidence>
<dbReference type="Pfam" id="PF14054">
    <property type="entry name" value="DUF4249"/>
    <property type="match status" value="1"/>
</dbReference>
<comment type="caution">
    <text evidence="1">The sequence shown here is derived from an EMBL/GenBank/DDBJ whole genome shotgun (WGS) entry which is preliminary data.</text>
</comment>
<dbReference type="Proteomes" id="UP001595885">
    <property type="component" value="Unassembled WGS sequence"/>
</dbReference>
<sequence length="408" mass="47555">MKKIIAFITVSFFAIFTSCTEPYALQNNTFEDVLVIEATVTNELKKHEIKITRTFQLEEKNPTFETNATVYITDDLGNKFDFIEEDGKYISEFEFQAIPTRQYQLFVNTSNGKQYSSTREKLTTISPITEINANRTNLFGVEGVEITTNSFDPTKTSNYYRFEYEETYKIVSPFWTSDSLNFNYNTTTYDVAITTTTKSYDSSVCYNTVHSNEIILNNNSALSEDRIENFPVRFIPQNNSIIAYRYSILVKQYIQNLEAYTFYKTLKDFSGTNSILSPNQPGFINGNIKNIENNSERVIGFFDISSISTKRLFFNYNDFFEGEPETKYPFTCPVAEYYAFFDVANCELMPPPKDTPEYCKSGKYALYKDYEYDLQIYFEFLNGYYLTTRPICGECNRLWSTEVPDFWE</sequence>